<organism evidence="1 2">
    <name type="scientific">Candidatus Curtissbacteria bacterium RIFCSPLOWO2_01_FULL_37_9</name>
    <dbReference type="NCBI Taxonomy" id="1797724"/>
    <lineage>
        <taxon>Bacteria</taxon>
        <taxon>Candidatus Curtissiibacteriota</taxon>
    </lineage>
</organism>
<dbReference type="Proteomes" id="UP000178336">
    <property type="component" value="Unassembled WGS sequence"/>
</dbReference>
<dbReference type="AlphaFoldDB" id="A0A1F5GUG5"/>
<protein>
    <submittedName>
        <fullName evidence="1">Uncharacterized protein</fullName>
    </submittedName>
</protein>
<dbReference type="STRING" id="1797724.A3A48_03655"/>
<evidence type="ECO:0000313" key="2">
    <source>
        <dbReference type="Proteomes" id="UP000178336"/>
    </source>
</evidence>
<reference evidence="1 2" key="1">
    <citation type="journal article" date="2016" name="Nat. Commun.">
        <title>Thousands of microbial genomes shed light on interconnected biogeochemical processes in an aquifer system.</title>
        <authorList>
            <person name="Anantharaman K."/>
            <person name="Brown C.T."/>
            <person name="Hug L.A."/>
            <person name="Sharon I."/>
            <person name="Castelle C.J."/>
            <person name="Probst A.J."/>
            <person name="Thomas B.C."/>
            <person name="Singh A."/>
            <person name="Wilkins M.J."/>
            <person name="Karaoz U."/>
            <person name="Brodie E.L."/>
            <person name="Williams K.H."/>
            <person name="Hubbard S.S."/>
            <person name="Banfield J.F."/>
        </authorList>
    </citation>
    <scope>NUCLEOTIDE SEQUENCE [LARGE SCALE GENOMIC DNA]</scope>
</reference>
<accession>A0A1F5GUG5</accession>
<comment type="caution">
    <text evidence="1">The sequence shown here is derived from an EMBL/GenBank/DDBJ whole genome shotgun (WGS) entry which is preliminary data.</text>
</comment>
<dbReference type="EMBL" id="MFBN01000018">
    <property type="protein sequence ID" value="OGD95506.1"/>
    <property type="molecule type" value="Genomic_DNA"/>
</dbReference>
<sequence length="98" mass="11322">MFFIHLTILGCDEKELTKIHGIITTPHMNNIDKYESFDAWKEAVEKDGYTTGTAVCRGIAITMKDKNMSFPDAYKHLIKNKILILMEKHYAIDVKIFN</sequence>
<name>A0A1F5GUG5_9BACT</name>
<evidence type="ECO:0000313" key="1">
    <source>
        <dbReference type="EMBL" id="OGD95506.1"/>
    </source>
</evidence>
<gene>
    <name evidence="1" type="ORF">A3A48_03655</name>
</gene>
<proteinExistence type="predicted"/>